<feature type="region of interest" description="Disordered" evidence="1">
    <location>
        <begin position="84"/>
        <end position="156"/>
    </location>
</feature>
<feature type="transmembrane region" description="Helical" evidence="2">
    <location>
        <begin position="180"/>
        <end position="205"/>
    </location>
</feature>
<dbReference type="NCBIfam" id="NF033537">
    <property type="entry name" value="lasso_biosyn_B2"/>
    <property type="match status" value="1"/>
</dbReference>
<dbReference type="Pfam" id="PF13471">
    <property type="entry name" value="Transglut_core3"/>
    <property type="match status" value="1"/>
</dbReference>
<reference evidence="4" key="2">
    <citation type="submission" date="2020-09" db="EMBL/GenBank/DDBJ databases">
        <authorList>
            <person name="Sun Q."/>
            <person name="Ohkuma M."/>
        </authorList>
    </citation>
    <scope>NUCLEOTIDE SEQUENCE</scope>
    <source>
        <strain evidence="4">JCM 4386</strain>
    </source>
</reference>
<keyword evidence="5" id="KW-1185">Reference proteome</keyword>
<dbReference type="RefSeq" id="WP_190149129.1">
    <property type="nucleotide sequence ID" value="NZ_BMTL01000008.1"/>
</dbReference>
<organism evidence="4 5">
    <name type="scientific">Streptomyces humidus</name>
    <dbReference type="NCBI Taxonomy" id="52259"/>
    <lineage>
        <taxon>Bacteria</taxon>
        <taxon>Bacillati</taxon>
        <taxon>Actinomycetota</taxon>
        <taxon>Actinomycetes</taxon>
        <taxon>Kitasatosporales</taxon>
        <taxon>Streptomycetaceae</taxon>
        <taxon>Streptomyces</taxon>
    </lineage>
</organism>
<gene>
    <name evidence="4" type="ORF">GCM10010269_23240</name>
</gene>
<protein>
    <recommendedName>
        <fullName evidence="3">Microcin J25-processing protein McjB C-terminal domain-containing protein</fullName>
    </recommendedName>
</protein>
<dbReference type="Gene3D" id="1.10.10.1150">
    <property type="entry name" value="Coenzyme PQQ synthesis protein D (PqqD)"/>
    <property type="match status" value="1"/>
</dbReference>
<proteinExistence type="predicted"/>
<dbReference type="AlphaFoldDB" id="A0A918L2U6"/>
<dbReference type="InterPro" id="IPR032708">
    <property type="entry name" value="McjB_C"/>
</dbReference>
<sequence>MTRLNVPDHVHESVASHGGSVLLDARSGRCFAMNSVARTLWREWRRGQDFESAVNLLTSRYPAPQHDQIREDARRLADDLIGRGLLTAEGPEPVRDTPDAEPHAETPDTEPHAETPDTERRAETPHAETPKAAGVARAARTPAAAGGSPPHAPGQLPTAAMRMMAAVPVCQGRAGERRSAAATAAGLLGLMVALLLIRLPFGVLVHTVDRAARWRCGREATSREAADALAVVRSAAECYPGRAACLELSLATVAVLALRGRRAVWCVGVAEDPYRFHAWVEAQGVRVIPAGEYEEAGFRRVLSV</sequence>
<feature type="compositionally biased region" description="Low complexity" evidence="1">
    <location>
        <begin position="132"/>
        <end position="149"/>
    </location>
</feature>
<dbReference type="InterPro" id="IPR053521">
    <property type="entry name" value="McjB-like"/>
</dbReference>
<accession>A0A918L2U6</accession>
<keyword evidence="2" id="KW-1133">Transmembrane helix</keyword>
<keyword evidence="2" id="KW-0472">Membrane</keyword>
<name>A0A918L2U6_9ACTN</name>
<evidence type="ECO:0000256" key="1">
    <source>
        <dbReference type="SAM" id="MobiDB-lite"/>
    </source>
</evidence>
<evidence type="ECO:0000256" key="2">
    <source>
        <dbReference type="SAM" id="Phobius"/>
    </source>
</evidence>
<evidence type="ECO:0000313" key="4">
    <source>
        <dbReference type="EMBL" id="GGR83443.1"/>
    </source>
</evidence>
<keyword evidence="2" id="KW-0812">Transmembrane</keyword>
<dbReference type="InterPro" id="IPR041881">
    <property type="entry name" value="PqqD_sf"/>
</dbReference>
<feature type="compositionally biased region" description="Basic and acidic residues" evidence="1">
    <location>
        <begin position="92"/>
        <end position="129"/>
    </location>
</feature>
<evidence type="ECO:0000313" key="5">
    <source>
        <dbReference type="Proteomes" id="UP000606194"/>
    </source>
</evidence>
<dbReference type="InterPro" id="IPR008792">
    <property type="entry name" value="PQQD"/>
</dbReference>
<reference evidence="4" key="1">
    <citation type="journal article" date="2014" name="Int. J. Syst. Evol. Microbiol.">
        <title>Complete genome sequence of Corynebacterium casei LMG S-19264T (=DSM 44701T), isolated from a smear-ripened cheese.</title>
        <authorList>
            <consortium name="US DOE Joint Genome Institute (JGI-PGF)"/>
            <person name="Walter F."/>
            <person name="Albersmeier A."/>
            <person name="Kalinowski J."/>
            <person name="Ruckert C."/>
        </authorList>
    </citation>
    <scope>NUCLEOTIDE SEQUENCE</scope>
    <source>
        <strain evidence="4">JCM 4386</strain>
    </source>
</reference>
<feature type="domain" description="Microcin J25-processing protein McjB C-terminal" evidence="3">
    <location>
        <begin position="205"/>
        <end position="302"/>
    </location>
</feature>
<dbReference type="Proteomes" id="UP000606194">
    <property type="component" value="Unassembled WGS sequence"/>
</dbReference>
<evidence type="ECO:0000259" key="3">
    <source>
        <dbReference type="Pfam" id="PF13471"/>
    </source>
</evidence>
<dbReference type="Pfam" id="PF05402">
    <property type="entry name" value="PqqD"/>
    <property type="match status" value="1"/>
</dbReference>
<comment type="caution">
    <text evidence="4">The sequence shown here is derived from an EMBL/GenBank/DDBJ whole genome shotgun (WGS) entry which is preliminary data.</text>
</comment>
<dbReference type="EMBL" id="BMTL01000008">
    <property type="protein sequence ID" value="GGR83443.1"/>
    <property type="molecule type" value="Genomic_DNA"/>
</dbReference>